<feature type="domain" description="Protein kinase" evidence="6">
    <location>
        <begin position="1"/>
        <end position="194"/>
    </location>
</feature>
<keyword evidence="4 7" id="KW-0418">Kinase</keyword>
<dbReference type="InterPro" id="IPR011009">
    <property type="entry name" value="Kinase-like_dom_sf"/>
</dbReference>
<evidence type="ECO:0000256" key="2">
    <source>
        <dbReference type="ARBA" id="ARBA00022679"/>
    </source>
</evidence>
<dbReference type="AlphaFoldDB" id="A0A0C2DHC3"/>
<reference evidence="7 8" key="1">
    <citation type="submission" date="2014-12" db="EMBL/GenBank/DDBJ databases">
        <title>Genome assembly of Enhygromyxa salina DSM 15201.</title>
        <authorList>
            <person name="Sharma G."/>
            <person name="Subramanian S."/>
        </authorList>
    </citation>
    <scope>NUCLEOTIDE SEQUENCE [LARGE SCALE GENOMIC DNA]</scope>
    <source>
        <strain evidence="7 8">DSM 15201</strain>
    </source>
</reference>
<dbReference type="PANTHER" id="PTHR43671">
    <property type="entry name" value="SERINE/THREONINE-PROTEIN KINASE NEK"/>
    <property type="match status" value="1"/>
</dbReference>
<organism evidence="7 8">
    <name type="scientific">Enhygromyxa salina</name>
    <dbReference type="NCBI Taxonomy" id="215803"/>
    <lineage>
        <taxon>Bacteria</taxon>
        <taxon>Pseudomonadati</taxon>
        <taxon>Myxococcota</taxon>
        <taxon>Polyangia</taxon>
        <taxon>Nannocystales</taxon>
        <taxon>Nannocystaceae</taxon>
        <taxon>Enhygromyxa</taxon>
    </lineage>
</organism>
<dbReference type="InterPro" id="IPR050660">
    <property type="entry name" value="NEK_Ser/Thr_kinase"/>
</dbReference>
<evidence type="ECO:0000256" key="4">
    <source>
        <dbReference type="ARBA" id="ARBA00022777"/>
    </source>
</evidence>
<keyword evidence="3" id="KW-0547">Nucleotide-binding</keyword>
<evidence type="ECO:0000259" key="6">
    <source>
        <dbReference type="PROSITE" id="PS50011"/>
    </source>
</evidence>
<dbReference type="SMART" id="SM00220">
    <property type="entry name" value="S_TKc"/>
    <property type="match status" value="1"/>
</dbReference>
<dbReference type="EMBL" id="JMCC02000006">
    <property type="protein sequence ID" value="KIG19092.1"/>
    <property type="molecule type" value="Genomic_DNA"/>
</dbReference>
<dbReference type="EC" id="2.7.11.1" evidence="1"/>
<dbReference type="Gene3D" id="1.10.510.10">
    <property type="entry name" value="Transferase(Phosphotransferase) domain 1"/>
    <property type="match status" value="1"/>
</dbReference>
<dbReference type="PANTHER" id="PTHR43671:SF13">
    <property type="entry name" value="SERINE_THREONINE-PROTEIN KINASE NEK2"/>
    <property type="match status" value="1"/>
</dbReference>
<dbReference type="GO" id="GO:0005524">
    <property type="term" value="F:ATP binding"/>
    <property type="evidence" value="ECO:0007669"/>
    <property type="project" value="UniProtKB-KW"/>
</dbReference>
<dbReference type="GO" id="GO:0004674">
    <property type="term" value="F:protein serine/threonine kinase activity"/>
    <property type="evidence" value="ECO:0007669"/>
    <property type="project" value="UniProtKB-EC"/>
</dbReference>
<dbReference type="Proteomes" id="UP000031599">
    <property type="component" value="Unassembled WGS sequence"/>
</dbReference>
<evidence type="ECO:0000256" key="5">
    <source>
        <dbReference type="ARBA" id="ARBA00022840"/>
    </source>
</evidence>
<evidence type="ECO:0000313" key="8">
    <source>
        <dbReference type="Proteomes" id="UP000031599"/>
    </source>
</evidence>
<protein>
    <recommendedName>
        <fullName evidence="1">non-specific serine/threonine protein kinase</fullName>
        <ecNumber evidence="1">2.7.11.1</ecNumber>
    </recommendedName>
</protein>
<gene>
    <name evidence="7" type="ORF">DB30_05996</name>
</gene>
<dbReference type="PROSITE" id="PS50011">
    <property type="entry name" value="PROTEIN_KINASE_DOM"/>
    <property type="match status" value="1"/>
</dbReference>
<proteinExistence type="predicted"/>
<dbReference type="Pfam" id="PF00069">
    <property type="entry name" value="Pkinase"/>
    <property type="match status" value="1"/>
</dbReference>
<evidence type="ECO:0000313" key="7">
    <source>
        <dbReference type="EMBL" id="KIG19092.1"/>
    </source>
</evidence>
<sequence length="844" mass="95228">MIELEYLDGKTMREWFEEDWCRRGDIDGAEILAEVLDCAGQLAEALLQLEVCGDDGLVHRDIKPENIMRSSVGLRLFDFNVAKENGETLKTAFVGTPGYRAPEIMRGEDRLAYDARVDLYSLGVILWEIVHRRRFEQHLHMPKRDGSAKLEWPTTEISALAADIAADLTELIPALVCELDDRIVSARALSHRVATLRQRRRPQPQVDQFAGLGDCDMIQLLSELRPSGLISVVTDNSGQAPRQPLQDYLRTRMQIDDPLEDWLHDELCATASVDRSEPVLFVLAGNAGDGKSHLLKRVLSERLANRPEITGQIRAISDATHALSANGTQEDRLSEFFAPFRDVEASDSKKVHIIAMNTGMVLRFFDGQESHGGYFGSLYSELQRQLGLRRHDASAPACRWRVEVVNLDLRDLLSTDGRESSFAGGMITRLNPDDPESIPGPKWGECKECPAFAHCPVAFNMRSLALQMPRDAVLATLHRVALASGVHLSPRNLWAFFYRLLTGGTERYESSEGTPLAPCDVVRARVQDHDGEWLLAGQFTELMFQHPGAGEPWTSLAEHDPAFSSVKELDKLHTSLAIKPELDNSPRVIKDLAGEGQSVAGLDLGTLGAWMPEDSSFKGCRRDAAVRRHAMFHADTFKTWFEFEGASDFEALLTAYRAFSTNPATVDGDDRDRLSRLGELVQEVFLRGNGRYIDDKRYLQVSQPNTRGHSQLLVHADETELRRVFNIREILRPDIHIAAHQERQNLLKLLGYRPRQITLDIVRLRLTVDLELHDFLNRVKEGQRPSIRDLAQFQALLFIGDRVGNEIATGGRSTHELYVWRGDENRLYRLYRDAFDYPKITRAN</sequence>
<evidence type="ECO:0000256" key="3">
    <source>
        <dbReference type="ARBA" id="ARBA00022741"/>
    </source>
</evidence>
<accession>A0A0C2DHC3</accession>
<keyword evidence="2" id="KW-0808">Transferase</keyword>
<keyword evidence="5" id="KW-0067">ATP-binding</keyword>
<evidence type="ECO:0000256" key="1">
    <source>
        <dbReference type="ARBA" id="ARBA00012513"/>
    </source>
</evidence>
<dbReference type="InterPro" id="IPR000719">
    <property type="entry name" value="Prot_kinase_dom"/>
</dbReference>
<comment type="caution">
    <text evidence="7">The sequence shown here is derived from an EMBL/GenBank/DDBJ whole genome shotgun (WGS) entry which is preliminary data.</text>
</comment>
<name>A0A0C2DHC3_9BACT</name>
<dbReference type="SUPFAM" id="SSF56112">
    <property type="entry name" value="Protein kinase-like (PK-like)"/>
    <property type="match status" value="1"/>
</dbReference>